<organism evidence="1 2">
    <name type="scientific">Zhongshania marina</name>
    <dbReference type="NCBI Taxonomy" id="2304603"/>
    <lineage>
        <taxon>Bacteria</taxon>
        <taxon>Pseudomonadati</taxon>
        <taxon>Pseudomonadota</taxon>
        <taxon>Gammaproteobacteria</taxon>
        <taxon>Cellvibrionales</taxon>
        <taxon>Spongiibacteraceae</taxon>
        <taxon>Zhongshania</taxon>
    </lineage>
</organism>
<accession>A0A2S4HJ16</accession>
<evidence type="ECO:0000313" key="2">
    <source>
        <dbReference type="Proteomes" id="UP000237222"/>
    </source>
</evidence>
<proteinExistence type="predicted"/>
<dbReference type="AlphaFoldDB" id="A0A2S4HJ16"/>
<evidence type="ECO:0000313" key="1">
    <source>
        <dbReference type="EMBL" id="POP53976.1"/>
    </source>
</evidence>
<comment type="caution">
    <text evidence="1">The sequence shown here is derived from an EMBL/GenBank/DDBJ whole genome shotgun (WGS) entry which is preliminary data.</text>
</comment>
<dbReference type="Proteomes" id="UP000237222">
    <property type="component" value="Unassembled WGS sequence"/>
</dbReference>
<gene>
    <name evidence="1" type="ORF">C0068_03815</name>
</gene>
<dbReference type="EMBL" id="PQGG01000009">
    <property type="protein sequence ID" value="POP53976.1"/>
    <property type="molecule type" value="Genomic_DNA"/>
</dbReference>
<name>A0A2S4HJ16_9GAMM</name>
<protein>
    <submittedName>
        <fullName evidence="1">Uncharacterized protein</fullName>
    </submittedName>
</protein>
<reference evidence="1" key="1">
    <citation type="submission" date="2018-01" db="EMBL/GenBank/DDBJ databases">
        <authorList>
            <person name="Yu X.-D."/>
        </authorList>
    </citation>
    <scope>NUCLEOTIDE SEQUENCE</scope>
    <source>
        <strain evidence="1">ZX-21</strain>
    </source>
</reference>
<sequence length="225" mass="25435">MKICCPKLPCNILIKEPNMYLRFIVCLFLILPTLSLAADCEDSDIFDEKLLSTAVMQLVNSYGAEASKQTIASCESAPGTRSIKLNAHEQDEHYTYYRMVNCVTGNEASEISCESAEGRRIKYRDTTIDTDKASDDKEFNEQQTSNYIAALDCFHQGLQAGTVKVRKYNRLLDTTLDIPLATNSEINSIKILPGFKRYIVNATPERSRFSVELDREYGCFIEPLK</sequence>